<organism evidence="2 3">
    <name type="scientific">Adineta steineri</name>
    <dbReference type="NCBI Taxonomy" id="433720"/>
    <lineage>
        <taxon>Eukaryota</taxon>
        <taxon>Metazoa</taxon>
        <taxon>Spiralia</taxon>
        <taxon>Gnathifera</taxon>
        <taxon>Rotifera</taxon>
        <taxon>Eurotatoria</taxon>
        <taxon>Bdelloidea</taxon>
        <taxon>Adinetida</taxon>
        <taxon>Adinetidae</taxon>
        <taxon>Adineta</taxon>
    </lineage>
</organism>
<protein>
    <submittedName>
        <fullName evidence="2">Uncharacterized protein</fullName>
    </submittedName>
</protein>
<feature type="signal peptide" evidence="1">
    <location>
        <begin position="1"/>
        <end position="21"/>
    </location>
</feature>
<dbReference type="EMBL" id="CAJOAY010010641">
    <property type="protein sequence ID" value="CAF4224731.1"/>
    <property type="molecule type" value="Genomic_DNA"/>
</dbReference>
<gene>
    <name evidence="2" type="ORF">OKA104_LOCUS42233</name>
</gene>
<name>A0A820D9E7_9BILA</name>
<evidence type="ECO:0000313" key="2">
    <source>
        <dbReference type="EMBL" id="CAF4224731.1"/>
    </source>
</evidence>
<sequence>MILFGFRNIWLFLLIFKQTSGISYNQPKLCANATWNQTAITFATSATIGSTPVG</sequence>
<dbReference type="AlphaFoldDB" id="A0A820D9E7"/>
<feature type="non-terminal residue" evidence="2">
    <location>
        <position position="1"/>
    </location>
</feature>
<dbReference type="Proteomes" id="UP000663881">
    <property type="component" value="Unassembled WGS sequence"/>
</dbReference>
<feature type="chain" id="PRO_5032731633" evidence="1">
    <location>
        <begin position="22"/>
        <end position="54"/>
    </location>
</feature>
<comment type="caution">
    <text evidence="2">The sequence shown here is derived from an EMBL/GenBank/DDBJ whole genome shotgun (WGS) entry which is preliminary data.</text>
</comment>
<evidence type="ECO:0000256" key="1">
    <source>
        <dbReference type="SAM" id="SignalP"/>
    </source>
</evidence>
<accession>A0A820D9E7</accession>
<reference evidence="2" key="1">
    <citation type="submission" date="2021-02" db="EMBL/GenBank/DDBJ databases">
        <authorList>
            <person name="Nowell W R."/>
        </authorList>
    </citation>
    <scope>NUCLEOTIDE SEQUENCE</scope>
</reference>
<evidence type="ECO:0000313" key="3">
    <source>
        <dbReference type="Proteomes" id="UP000663881"/>
    </source>
</evidence>
<proteinExistence type="predicted"/>
<keyword evidence="1" id="KW-0732">Signal</keyword>